<dbReference type="Pfam" id="PF06682">
    <property type="entry name" value="SARAF"/>
    <property type="match status" value="1"/>
</dbReference>
<evidence type="ECO:0000256" key="4">
    <source>
        <dbReference type="ARBA" id="ARBA00022448"/>
    </source>
</evidence>
<dbReference type="GO" id="GO:0005789">
    <property type="term" value="C:endoplasmic reticulum membrane"/>
    <property type="evidence" value="ECO:0007669"/>
    <property type="project" value="UniProtKB-SubCell"/>
</dbReference>
<dbReference type="EMBL" id="KZ301976">
    <property type="protein sequence ID" value="PFH53035.1"/>
    <property type="molecule type" value="Genomic_DNA"/>
</dbReference>
<evidence type="ECO:0000256" key="11">
    <source>
        <dbReference type="ARBA" id="ARBA00023065"/>
    </source>
</evidence>
<evidence type="ECO:0000256" key="7">
    <source>
        <dbReference type="ARBA" id="ARBA00022729"/>
    </source>
</evidence>
<protein>
    <recommendedName>
        <fullName evidence="3">Store-operated calcium entry-associated regulatory factor</fullName>
    </recommendedName>
    <alternativeName>
        <fullName evidence="13">Transmembrane protein 66</fullName>
    </alternativeName>
</protein>
<feature type="compositionally biased region" description="Low complexity" evidence="14">
    <location>
        <begin position="156"/>
        <end position="168"/>
    </location>
</feature>
<reference evidence="16 17" key="1">
    <citation type="submission" date="2014-02" db="EMBL/GenBank/DDBJ databases">
        <title>Transposable element dynamics among asymbiotic and ectomycorrhizal Amanita fungi.</title>
        <authorList>
            <consortium name="DOE Joint Genome Institute"/>
            <person name="Hess J."/>
            <person name="Skrede I."/>
            <person name="Wolfe B."/>
            <person name="LaButti K."/>
            <person name="Ohm R.A."/>
            <person name="Grigoriev I.V."/>
            <person name="Pringle A."/>
        </authorList>
    </citation>
    <scope>NUCLEOTIDE SEQUENCE [LARGE SCALE GENOMIC DNA]</scope>
    <source>
        <strain evidence="16 17">SKay4041</strain>
    </source>
</reference>
<evidence type="ECO:0000256" key="2">
    <source>
        <dbReference type="ARBA" id="ARBA00006833"/>
    </source>
</evidence>
<dbReference type="GO" id="GO:0006816">
    <property type="term" value="P:calcium ion transport"/>
    <property type="evidence" value="ECO:0007669"/>
    <property type="project" value="UniProtKB-KW"/>
</dbReference>
<keyword evidence="8" id="KW-0256">Endoplasmic reticulum</keyword>
<organism evidence="16 17">
    <name type="scientific">Amanita thiersii Skay4041</name>
    <dbReference type="NCBI Taxonomy" id="703135"/>
    <lineage>
        <taxon>Eukaryota</taxon>
        <taxon>Fungi</taxon>
        <taxon>Dikarya</taxon>
        <taxon>Basidiomycota</taxon>
        <taxon>Agaricomycotina</taxon>
        <taxon>Agaricomycetes</taxon>
        <taxon>Agaricomycetidae</taxon>
        <taxon>Agaricales</taxon>
        <taxon>Pluteineae</taxon>
        <taxon>Amanitaceae</taxon>
        <taxon>Amanita</taxon>
    </lineage>
</organism>
<dbReference type="PANTHER" id="PTHR15929">
    <property type="entry name" value="STORE-OPERATED CALCIUM ENTRY-ASSOCIATED REGULATORY FACTOR"/>
    <property type="match status" value="1"/>
</dbReference>
<evidence type="ECO:0000313" key="17">
    <source>
        <dbReference type="Proteomes" id="UP000242287"/>
    </source>
</evidence>
<dbReference type="OrthoDB" id="20303at2759"/>
<evidence type="ECO:0000256" key="13">
    <source>
        <dbReference type="ARBA" id="ARBA00031116"/>
    </source>
</evidence>
<evidence type="ECO:0000256" key="1">
    <source>
        <dbReference type="ARBA" id="ARBA00004115"/>
    </source>
</evidence>
<keyword evidence="10 15" id="KW-1133">Transmembrane helix</keyword>
<evidence type="ECO:0000256" key="9">
    <source>
        <dbReference type="ARBA" id="ARBA00022837"/>
    </source>
</evidence>
<keyword evidence="17" id="KW-1185">Reference proteome</keyword>
<comment type="similarity">
    <text evidence="2">Belongs to the SARAF family.</text>
</comment>
<keyword evidence="5" id="KW-0109">Calcium transport</keyword>
<proteinExistence type="inferred from homology"/>
<comment type="subcellular location">
    <subcellularLocation>
        <location evidence="1">Endoplasmic reticulum membrane</location>
        <topology evidence="1">Single-pass type I membrane protein</topology>
    </subcellularLocation>
</comment>
<feature type="region of interest" description="Disordered" evidence="14">
    <location>
        <begin position="265"/>
        <end position="297"/>
    </location>
</feature>
<feature type="compositionally biased region" description="Polar residues" evidence="14">
    <location>
        <begin position="281"/>
        <end position="297"/>
    </location>
</feature>
<evidence type="ECO:0000256" key="3">
    <source>
        <dbReference type="ARBA" id="ARBA00016584"/>
    </source>
</evidence>
<dbReference type="GO" id="GO:2001256">
    <property type="term" value="P:regulation of store-operated calcium entry"/>
    <property type="evidence" value="ECO:0007669"/>
    <property type="project" value="InterPro"/>
</dbReference>
<dbReference type="AlphaFoldDB" id="A0A2A9NPW9"/>
<keyword evidence="9" id="KW-0106">Calcium</keyword>
<keyword evidence="7" id="KW-0732">Signal</keyword>
<sequence length="297" mass="33064">MPWENRNRVELASISSLTLYKDKQAVGRRSTVPQLTCQGKPCRLFQPEVVYCRKLPGGSGTDIDWKCEADLPDSLRFGKIQVSCEGWSGPGDPYVVKGSCSLDYRLVQIPGALRNDNVLRSGWGFNDLISGFFVVLWGLVLFYIIYSFCIARNRSRSSTSTSRPSSGPRPGGGNRGTYGSGPSIFPDTFDDPPPPYSANYKPPNSSNQGWRPGFWTGAAVGGLATHLFSRRRQPPPPPAPTPYDWERQRSFRMPFFSRFNTQRAPVRPNFDYDDRGEGPSNLGSMRRSTGFSGTNVR</sequence>
<feature type="region of interest" description="Disordered" evidence="14">
    <location>
        <begin position="156"/>
        <end position="207"/>
    </location>
</feature>
<feature type="compositionally biased region" description="Low complexity" evidence="14">
    <location>
        <begin position="197"/>
        <end position="207"/>
    </location>
</feature>
<evidence type="ECO:0000256" key="12">
    <source>
        <dbReference type="ARBA" id="ARBA00023136"/>
    </source>
</evidence>
<accession>A0A2A9NPW9</accession>
<evidence type="ECO:0000256" key="10">
    <source>
        <dbReference type="ARBA" id="ARBA00022989"/>
    </source>
</evidence>
<dbReference type="STRING" id="703135.A0A2A9NPW9"/>
<feature type="compositionally biased region" description="Gly residues" evidence="14">
    <location>
        <begin position="169"/>
        <end position="179"/>
    </location>
</feature>
<evidence type="ECO:0000256" key="8">
    <source>
        <dbReference type="ARBA" id="ARBA00022824"/>
    </source>
</evidence>
<evidence type="ECO:0000256" key="5">
    <source>
        <dbReference type="ARBA" id="ARBA00022568"/>
    </source>
</evidence>
<evidence type="ECO:0000256" key="14">
    <source>
        <dbReference type="SAM" id="MobiDB-lite"/>
    </source>
</evidence>
<keyword evidence="11" id="KW-0406">Ion transport</keyword>
<name>A0A2A9NPW9_9AGAR</name>
<gene>
    <name evidence="16" type="ORF">AMATHDRAFT_138919</name>
</gene>
<keyword evidence="4" id="KW-0813">Transport</keyword>
<feature type="transmembrane region" description="Helical" evidence="15">
    <location>
        <begin position="128"/>
        <end position="151"/>
    </location>
</feature>
<evidence type="ECO:0000313" key="16">
    <source>
        <dbReference type="EMBL" id="PFH53035.1"/>
    </source>
</evidence>
<evidence type="ECO:0000256" key="6">
    <source>
        <dbReference type="ARBA" id="ARBA00022692"/>
    </source>
</evidence>
<dbReference type="Proteomes" id="UP000242287">
    <property type="component" value="Unassembled WGS sequence"/>
</dbReference>
<dbReference type="InterPro" id="IPR009567">
    <property type="entry name" value="SARAF"/>
</dbReference>
<keyword evidence="12 15" id="KW-0472">Membrane</keyword>
<evidence type="ECO:0000256" key="15">
    <source>
        <dbReference type="SAM" id="Phobius"/>
    </source>
</evidence>
<dbReference type="PANTHER" id="PTHR15929:SF0">
    <property type="entry name" value="STORE-OPERATED CALCIUM ENTRY-ASSOCIATED REGULATORY FACTOR"/>
    <property type="match status" value="1"/>
</dbReference>
<keyword evidence="6 15" id="KW-0812">Transmembrane</keyword>